<organism evidence="2 3">
    <name type="scientific">Candidatus Roizmanbacteria bacterium RIFCSPHIGHO2_12_FULL_42_10</name>
    <dbReference type="NCBI Taxonomy" id="1802053"/>
    <lineage>
        <taxon>Bacteria</taxon>
        <taxon>Candidatus Roizmaniibacteriota</taxon>
    </lineage>
</organism>
<reference evidence="2 3" key="1">
    <citation type="journal article" date="2016" name="Nat. Commun.">
        <title>Thousands of microbial genomes shed light on interconnected biogeochemical processes in an aquifer system.</title>
        <authorList>
            <person name="Anantharaman K."/>
            <person name="Brown C.T."/>
            <person name="Hug L.A."/>
            <person name="Sharon I."/>
            <person name="Castelle C.J."/>
            <person name="Probst A.J."/>
            <person name="Thomas B.C."/>
            <person name="Singh A."/>
            <person name="Wilkins M.J."/>
            <person name="Karaoz U."/>
            <person name="Brodie E.L."/>
            <person name="Williams K.H."/>
            <person name="Hubbard S.S."/>
            <person name="Banfield J.F."/>
        </authorList>
    </citation>
    <scope>NUCLEOTIDE SEQUENCE [LARGE SCALE GENOMIC DNA]</scope>
</reference>
<dbReference type="Proteomes" id="UP000178076">
    <property type="component" value="Unassembled WGS sequence"/>
</dbReference>
<sequence length="292" mass="34913">MKISAVIAIKDERETPLKTLQSLRDFADEIVVADIGMSQDMLKQIKAIKNVRILTYPTPSYIELFRQKIIDESHGTWVLYIDPDEILTKDLQAYIKTHMSDCDYFTIPRKNIILGHWMQHSRWWPDYQVRFFKKGFVKWDTHIHTQPEIKGREHLVPAVESLALEHHNYQTYDQYLEKSYRYAKAEAKNLPDLTLMHALQKGLSEFISRYFKDEGYKDGMHGFVMAFSQLVYYFQVYVYVWEGRKYRSAEEHIEKVPAQFFSRALYETLHWMEVKKIDGKNLFLYLWMKLSK</sequence>
<dbReference type="SUPFAM" id="SSF53448">
    <property type="entry name" value="Nucleotide-diphospho-sugar transferases"/>
    <property type="match status" value="1"/>
</dbReference>
<dbReference type="Pfam" id="PF00535">
    <property type="entry name" value="Glycos_transf_2"/>
    <property type="match status" value="1"/>
</dbReference>
<accession>A0A1F7I651</accession>
<name>A0A1F7I651_9BACT</name>
<feature type="domain" description="Glycosyltransferase 2-like" evidence="1">
    <location>
        <begin position="4"/>
        <end position="141"/>
    </location>
</feature>
<evidence type="ECO:0000259" key="1">
    <source>
        <dbReference type="Pfam" id="PF00535"/>
    </source>
</evidence>
<dbReference type="CDD" id="cd02511">
    <property type="entry name" value="Beta4Glucosyltransferase"/>
    <property type="match status" value="1"/>
</dbReference>
<dbReference type="Gene3D" id="3.90.550.10">
    <property type="entry name" value="Spore Coat Polysaccharide Biosynthesis Protein SpsA, Chain A"/>
    <property type="match status" value="1"/>
</dbReference>
<dbReference type="PANTHER" id="PTHR43630:SF2">
    <property type="entry name" value="GLYCOSYLTRANSFERASE"/>
    <property type="match status" value="1"/>
</dbReference>
<dbReference type="EMBL" id="MGAD01000005">
    <property type="protein sequence ID" value="OGK38846.1"/>
    <property type="molecule type" value="Genomic_DNA"/>
</dbReference>
<proteinExistence type="predicted"/>
<dbReference type="AlphaFoldDB" id="A0A1F7I651"/>
<evidence type="ECO:0000313" key="3">
    <source>
        <dbReference type="Proteomes" id="UP000178076"/>
    </source>
</evidence>
<comment type="caution">
    <text evidence="2">The sequence shown here is derived from an EMBL/GenBank/DDBJ whole genome shotgun (WGS) entry which is preliminary data.</text>
</comment>
<protein>
    <recommendedName>
        <fullName evidence="1">Glycosyltransferase 2-like domain-containing protein</fullName>
    </recommendedName>
</protein>
<dbReference type="InterPro" id="IPR029044">
    <property type="entry name" value="Nucleotide-diphossugar_trans"/>
</dbReference>
<evidence type="ECO:0000313" key="2">
    <source>
        <dbReference type="EMBL" id="OGK38846.1"/>
    </source>
</evidence>
<gene>
    <name evidence="2" type="ORF">A3F32_00015</name>
</gene>
<dbReference type="PANTHER" id="PTHR43630">
    <property type="entry name" value="POLY-BETA-1,6-N-ACETYL-D-GLUCOSAMINE SYNTHASE"/>
    <property type="match status" value="1"/>
</dbReference>
<dbReference type="InterPro" id="IPR001173">
    <property type="entry name" value="Glyco_trans_2-like"/>
</dbReference>